<feature type="region of interest" description="Disordered" evidence="1">
    <location>
        <begin position="1"/>
        <end position="25"/>
    </location>
</feature>
<evidence type="ECO:0000256" key="1">
    <source>
        <dbReference type="SAM" id="MobiDB-lite"/>
    </source>
</evidence>
<proteinExistence type="predicted"/>
<dbReference type="Proteomes" id="UP000177855">
    <property type="component" value="Unassembled WGS sequence"/>
</dbReference>
<dbReference type="AlphaFoldDB" id="A0A1F8CJR5"/>
<dbReference type="STRING" id="1802532.A2210_02125"/>
<sequence>MKQEQNYNPYGWPQNPDWEQQVPGSAWRTAGNGTEKVVVKSAVEISKNGGSPAVRGTMDKPVAKFAVEAGSK</sequence>
<dbReference type="EMBL" id="MGHS01000041">
    <property type="protein sequence ID" value="OGM76089.1"/>
    <property type="molecule type" value="Genomic_DNA"/>
</dbReference>
<evidence type="ECO:0000313" key="3">
    <source>
        <dbReference type="Proteomes" id="UP000177855"/>
    </source>
</evidence>
<accession>A0A1F8CJR5</accession>
<name>A0A1F8CJR5_9BACT</name>
<reference evidence="2 3" key="1">
    <citation type="journal article" date="2016" name="Nat. Commun.">
        <title>Thousands of microbial genomes shed light on interconnected biogeochemical processes in an aquifer system.</title>
        <authorList>
            <person name="Anantharaman K."/>
            <person name="Brown C.T."/>
            <person name="Hug L.A."/>
            <person name="Sharon I."/>
            <person name="Castelle C.J."/>
            <person name="Probst A.J."/>
            <person name="Thomas B.C."/>
            <person name="Singh A."/>
            <person name="Wilkins M.J."/>
            <person name="Karaoz U."/>
            <person name="Brodie E.L."/>
            <person name="Williams K.H."/>
            <person name="Hubbard S.S."/>
            <person name="Banfield J.F."/>
        </authorList>
    </citation>
    <scope>NUCLEOTIDE SEQUENCE [LARGE SCALE GENOMIC DNA]</scope>
</reference>
<evidence type="ECO:0000313" key="2">
    <source>
        <dbReference type="EMBL" id="OGM76089.1"/>
    </source>
</evidence>
<organism evidence="2 3">
    <name type="scientific">Candidatus Woesebacteria bacterium RIFOXYA1_FULL_40_18</name>
    <dbReference type="NCBI Taxonomy" id="1802532"/>
    <lineage>
        <taxon>Bacteria</taxon>
        <taxon>Candidatus Woeseibacteriota</taxon>
    </lineage>
</organism>
<protein>
    <submittedName>
        <fullName evidence="2">Uncharacterized protein</fullName>
    </submittedName>
</protein>
<comment type="caution">
    <text evidence="2">The sequence shown here is derived from an EMBL/GenBank/DDBJ whole genome shotgun (WGS) entry which is preliminary data.</text>
</comment>
<gene>
    <name evidence="2" type="ORF">A2210_02125</name>
</gene>